<gene>
    <name evidence="2" type="ORF">EYH45_04825</name>
</gene>
<protein>
    <submittedName>
        <fullName evidence="2">Universal stress protein</fullName>
    </submittedName>
</protein>
<dbReference type="Proteomes" id="UP000608579">
    <property type="component" value="Unassembled WGS sequence"/>
</dbReference>
<dbReference type="EMBL" id="DQVM01000093">
    <property type="protein sequence ID" value="HIQ29869.1"/>
    <property type="molecule type" value="Genomic_DNA"/>
</dbReference>
<reference evidence="2" key="1">
    <citation type="journal article" date="2020" name="ISME J.">
        <title>Gammaproteobacteria mediating utilization of methyl-, sulfur- and petroleum organic compounds in deep ocean hydrothermal plumes.</title>
        <authorList>
            <person name="Zhou Z."/>
            <person name="Liu Y."/>
            <person name="Pan J."/>
            <person name="Cron B.R."/>
            <person name="Toner B.M."/>
            <person name="Anantharaman K."/>
            <person name="Breier J.A."/>
            <person name="Dick G.J."/>
            <person name="Li M."/>
        </authorList>
    </citation>
    <scope>NUCLEOTIDE SEQUENCE</scope>
    <source>
        <strain evidence="2">SZUA-1515</strain>
    </source>
</reference>
<evidence type="ECO:0000313" key="2">
    <source>
        <dbReference type="EMBL" id="HIQ29869.1"/>
    </source>
</evidence>
<dbReference type="InterPro" id="IPR006016">
    <property type="entry name" value="UspA"/>
</dbReference>
<dbReference type="CDD" id="cd00293">
    <property type="entry name" value="USP-like"/>
    <property type="match status" value="1"/>
</dbReference>
<comment type="caution">
    <text evidence="2">The sequence shown here is derived from an EMBL/GenBank/DDBJ whole genome shotgun (WGS) entry which is preliminary data.</text>
</comment>
<evidence type="ECO:0000259" key="1">
    <source>
        <dbReference type="Pfam" id="PF00582"/>
    </source>
</evidence>
<accession>A0A833EC25</accession>
<proteinExistence type="predicted"/>
<evidence type="ECO:0000313" key="3">
    <source>
        <dbReference type="Proteomes" id="UP000608579"/>
    </source>
</evidence>
<name>A0A833EC25_CALS0</name>
<dbReference type="SUPFAM" id="SSF52402">
    <property type="entry name" value="Adenine nucleotide alpha hydrolases-like"/>
    <property type="match status" value="1"/>
</dbReference>
<dbReference type="Gene3D" id="3.40.50.620">
    <property type="entry name" value="HUPs"/>
    <property type="match status" value="1"/>
</dbReference>
<organism evidence="2 3">
    <name type="scientific">Caldiarchaeum subterraneum</name>
    <dbReference type="NCBI Taxonomy" id="311458"/>
    <lineage>
        <taxon>Archaea</taxon>
        <taxon>Nitrososphaerota</taxon>
        <taxon>Candidatus Caldarchaeales</taxon>
        <taxon>Candidatus Caldarchaeaceae</taxon>
        <taxon>Candidatus Caldarchaeum</taxon>
    </lineage>
</organism>
<dbReference type="Pfam" id="PF00582">
    <property type="entry name" value="Usp"/>
    <property type="match status" value="1"/>
</dbReference>
<dbReference type="AlphaFoldDB" id="A0A833EC25"/>
<feature type="domain" description="UspA" evidence="1">
    <location>
        <begin position="19"/>
        <end position="155"/>
    </location>
</feature>
<dbReference type="InterPro" id="IPR014729">
    <property type="entry name" value="Rossmann-like_a/b/a_fold"/>
</dbReference>
<sequence length="160" mass="18321">MCFTSIRRLVLKLVSNERRRVLIPVIIQPDVSLIVRGIRLLGWRDAVYILLHVVEVPLVTSPHVNELEKLLKRAEELLKSTAETLKEMGYDAEVKAVTARDVVEGITEELKLGNYTLVILHKKRRKTVEKFMLTFTKSTSQRLIQKSPVPVMVIPFGEHP</sequence>